<proteinExistence type="predicted"/>
<evidence type="ECO:0000313" key="1">
    <source>
        <dbReference type="EMBL" id="ERL99720.1"/>
    </source>
</evidence>
<evidence type="ECO:0000313" key="2">
    <source>
        <dbReference type="Proteomes" id="UP000016842"/>
    </source>
</evidence>
<name>U4VAI4_9HYPH</name>
<accession>U4VAI4</accession>
<reference evidence="1 2" key="1">
    <citation type="journal article" date="2014" name="FEMS Microbiol. Lett.">
        <title>Genome sequencing analysis reveals virulence-related gene content of Ochrobactrum intermedium strain 229E, a urease-positive strain isolated from the human gastric niche.</title>
        <authorList>
            <person name="Kulkarni G.J."/>
            <person name="Shetty S."/>
            <person name="Dharne M.S."/>
            <person name="Shouche Y.S."/>
        </authorList>
    </citation>
    <scope>NUCLEOTIDE SEQUENCE [LARGE SCALE GENOMIC DNA]</scope>
    <source>
        <strain evidence="1 2">229E</strain>
    </source>
</reference>
<dbReference type="Proteomes" id="UP000016842">
    <property type="component" value="Unassembled WGS sequence"/>
</dbReference>
<dbReference type="AlphaFoldDB" id="U4VAI4"/>
<comment type="caution">
    <text evidence="1">The sequence shown here is derived from an EMBL/GenBank/DDBJ whole genome shotgun (WGS) entry which is preliminary data.</text>
</comment>
<protein>
    <submittedName>
        <fullName evidence="1">Uncharacterized protein</fullName>
    </submittedName>
</protein>
<gene>
    <name evidence="1" type="ORF">Q644_09445</name>
</gene>
<sequence length="32" mass="3840">MLLKAQVPCDRAFQFIPSTFPDVPFYRRLRLI</sequence>
<dbReference type="EMBL" id="ASXJ01000366">
    <property type="protein sequence ID" value="ERL99720.1"/>
    <property type="molecule type" value="Genomic_DNA"/>
</dbReference>
<organism evidence="1 2">
    <name type="scientific">Brucella intermedia 229E</name>
    <dbReference type="NCBI Taxonomy" id="1337887"/>
    <lineage>
        <taxon>Bacteria</taxon>
        <taxon>Pseudomonadati</taxon>
        <taxon>Pseudomonadota</taxon>
        <taxon>Alphaproteobacteria</taxon>
        <taxon>Hyphomicrobiales</taxon>
        <taxon>Brucellaceae</taxon>
        <taxon>Brucella/Ochrobactrum group</taxon>
        <taxon>Brucella</taxon>
    </lineage>
</organism>
<dbReference type="PATRIC" id="fig|1337887.3.peg.5358"/>